<accession>A0A1N7BSG6</accession>
<gene>
    <name evidence="1" type="ORF">SAMN05443094_11053</name>
</gene>
<sequence length="42" mass="4710">MLLKNDYINEKQVTISLFQSHCACTNMVRAASAGLRVRRGGR</sequence>
<name>A0A1N7BSG6_9BACI</name>
<protein>
    <submittedName>
        <fullName evidence="1">Uncharacterized protein</fullName>
    </submittedName>
</protein>
<dbReference type="AlphaFoldDB" id="A0A1N7BSG6"/>
<organism evidence="1 2">
    <name type="scientific">Domibacillus enclensis</name>
    <dbReference type="NCBI Taxonomy" id="1017273"/>
    <lineage>
        <taxon>Bacteria</taxon>
        <taxon>Bacillati</taxon>
        <taxon>Bacillota</taxon>
        <taxon>Bacilli</taxon>
        <taxon>Bacillales</taxon>
        <taxon>Bacillaceae</taxon>
        <taxon>Domibacillus</taxon>
    </lineage>
</organism>
<dbReference type="Proteomes" id="UP000186385">
    <property type="component" value="Unassembled WGS sequence"/>
</dbReference>
<evidence type="ECO:0000313" key="1">
    <source>
        <dbReference type="EMBL" id="SIR54301.1"/>
    </source>
</evidence>
<proteinExistence type="predicted"/>
<evidence type="ECO:0000313" key="2">
    <source>
        <dbReference type="Proteomes" id="UP000186385"/>
    </source>
</evidence>
<dbReference type="EMBL" id="FTLX01000010">
    <property type="protein sequence ID" value="SIR54301.1"/>
    <property type="molecule type" value="Genomic_DNA"/>
</dbReference>
<dbReference type="STRING" id="1017273.SAMN05443094_11053"/>
<reference evidence="1 2" key="1">
    <citation type="submission" date="2017-01" db="EMBL/GenBank/DDBJ databases">
        <authorList>
            <person name="Mah S.A."/>
            <person name="Swanson W.J."/>
            <person name="Moy G.W."/>
            <person name="Vacquier V.D."/>
        </authorList>
    </citation>
    <scope>NUCLEOTIDE SEQUENCE [LARGE SCALE GENOMIC DNA]</scope>
    <source>
        <strain evidence="1 2">NIO-1016</strain>
    </source>
</reference>